<feature type="compositionally biased region" description="Low complexity" evidence="3">
    <location>
        <begin position="75"/>
        <end position="86"/>
    </location>
</feature>
<dbReference type="InterPro" id="IPR023346">
    <property type="entry name" value="Lysozyme-like_dom_sf"/>
</dbReference>
<organism evidence="6 7">
    <name type="scientific">Kitasatospora paranensis</name>
    <dbReference type="NCBI Taxonomy" id="258053"/>
    <lineage>
        <taxon>Bacteria</taxon>
        <taxon>Bacillati</taxon>
        <taxon>Actinomycetota</taxon>
        <taxon>Actinomycetes</taxon>
        <taxon>Kitasatosporales</taxon>
        <taxon>Streptomycetaceae</taxon>
        <taxon>Kitasatospora</taxon>
    </lineage>
</organism>
<sequence length="166" mass="17296">MCSKPPRALPPALVLILLAAPALGLAPAASPGTARAAAAAARGTARPAADPTRPGGRDDDPGPGPTPDPDPGPTPDQATGPTPDATWDALADCESDGDWQADTGNGYYGGLQIWPPTWREADGLRFADRPDRATRREQITVAETILATQGWRAWSACARTLGLLRR</sequence>
<name>A0ABW2FMH8_9ACTN</name>
<dbReference type="EMBL" id="JBHTAJ010000004">
    <property type="protein sequence ID" value="MFC7178445.1"/>
    <property type="molecule type" value="Genomic_DNA"/>
</dbReference>
<dbReference type="InterPro" id="IPR010618">
    <property type="entry name" value="RPF"/>
</dbReference>
<dbReference type="SUPFAM" id="SSF53955">
    <property type="entry name" value="Lysozyme-like"/>
    <property type="match status" value="1"/>
</dbReference>
<evidence type="ECO:0000313" key="6">
    <source>
        <dbReference type="EMBL" id="MFC7178445.1"/>
    </source>
</evidence>
<keyword evidence="2" id="KW-0378">Hydrolase</keyword>
<keyword evidence="7" id="KW-1185">Reference proteome</keyword>
<feature type="region of interest" description="Disordered" evidence="3">
    <location>
        <begin position="27"/>
        <end position="90"/>
    </location>
</feature>
<accession>A0ABW2FMH8</accession>
<evidence type="ECO:0000259" key="5">
    <source>
        <dbReference type="Pfam" id="PF06737"/>
    </source>
</evidence>
<keyword evidence="4" id="KW-0732">Signal</keyword>
<protein>
    <submittedName>
        <fullName evidence="6">Transglycosylase family protein</fullName>
    </submittedName>
</protein>
<evidence type="ECO:0000256" key="1">
    <source>
        <dbReference type="ARBA" id="ARBA00010830"/>
    </source>
</evidence>
<comment type="caution">
    <text evidence="6">The sequence shown here is derived from an EMBL/GenBank/DDBJ whole genome shotgun (WGS) entry which is preliminary data.</text>
</comment>
<evidence type="ECO:0000256" key="3">
    <source>
        <dbReference type="SAM" id="MobiDB-lite"/>
    </source>
</evidence>
<dbReference type="RefSeq" id="WP_345707858.1">
    <property type="nucleotide sequence ID" value="NZ_BAABKV010000001.1"/>
</dbReference>
<dbReference type="Pfam" id="PF06737">
    <property type="entry name" value="Transglycosylas"/>
    <property type="match status" value="1"/>
</dbReference>
<gene>
    <name evidence="6" type="ORF">ACFQMG_02575</name>
</gene>
<feature type="chain" id="PRO_5045850483" evidence="4">
    <location>
        <begin position="29"/>
        <end position="166"/>
    </location>
</feature>
<dbReference type="Proteomes" id="UP001596435">
    <property type="component" value="Unassembled WGS sequence"/>
</dbReference>
<dbReference type="Gene3D" id="1.10.530.10">
    <property type="match status" value="1"/>
</dbReference>
<feature type="compositionally biased region" description="Pro residues" evidence="3">
    <location>
        <begin position="62"/>
        <end position="74"/>
    </location>
</feature>
<proteinExistence type="inferred from homology"/>
<dbReference type="CDD" id="cd13925">
    <property type="entry name" value="RPF"/>
    <property type="match status" value="1"/>
</dbReference>
<feature type="compositionally biased region" description="Low complexity" evidence="3">
    <location>
        <begin position="27"/>
        <end position="54"/>
    </location>
</feature>
<feature type="domain" description="Resuscitation-promoting factor core lysozyme-like" evidence="5">
    <location>
        <begin position="84"/>
        <end position="157"/>
    </location>
</feature>
<evidence type="ECO:0000256" key="4">
    <source>
        <dbReference type="SAM" id="SignalP"/>
    </source>
</evidence>
<reference evidence="7" key="1">
    <citation type="journal article" date="2019" name="Int. J. Syst. Evol. Microbiol.">
        <title>The Global Catalogue of Microorganisms (GCM) 10K type strain sequencing project: providing services to taxonomists for standard genome sequencing and annotation.</title>
        <authorList>
            <consortium name="The Broad Institute Genomics Platform"/>
            <consortium name="The Broad Institute Genome Sequencing Center for Infectious Disease"/>
            <person name="Wu L."/>
            <person name="Ma J."/>
        </authorList>
    </citation>
    <scope>NUCLEOTIDE SEQUENCE [LARGE SCALE GENOMIC DNA]</scope>
    <source>
        <strain evidence="7">CGMCC 1.12859</strain>
    </source>
</reference>
<comment type="similarity">
    <text evidence="1">Belongs to the transglycosylase family. Rpf subfamily.</text>
</comment>
<evidence type="ECO:0000256" key="2">
    <source>
        <dbReference type="ARBA" id="ARBA00022801"/>
    </source>
</evidence>
<feature type="signal peptide" evidence="4">
    <location>
        <begin position="1"/>
        <end position="28"/>
    </location>
</feature>
<evidence type="ECO:0000313" key="7">
    <source>
        <dbReference type="Proteomes" id="UP001596435"/>
    </source>
</evidence>